<name>A0A6A6H7B9_VIRVR</name>
<proteinExistence type="predicted"/>
<gene>
    <name evidence="1" type="ORF">EV356DRAFT_182562</name>
</gene>
<accession>A0A6A6H7B9</accession>
<reference evidence="1" key="1">
    <citation type="journal article" date="2020" name="Stud. Mycol.">
        <title>101 Dothideomycetes genomes: a test case for predicting lifestyles and emergence of pathogens.</title>
        <authorList>
            <person name="Haridas S."/>
            <person name="Albert R."/>
            <person name="Binder M."/>
            <person name="Bloem J."/>
            <person name="Labutti K."/>
            <person name="Salamov A."/>
            <person name="Andreopoulos B."/>
            <person name="Baker S."/>
            <person name="Barry K."/>
            <person name="Bills G."/>
            <person name="Bluhm B."/>
            <person name="Cannon C."/>
            <person name="Castanera R."/>
            <person name="Culley D."/>
            <person name="Daum C."/>
            <person name="Ezra D."/>
            <person name="Gonzalez J."/>
            <person name="Henrissat B."/>
            <person name="Kuo A."/>
            <person name="Liang C."/>
            <person name="Lipzen A."/>
            <person name="Lutzoni F."/>
            <person name="Magnuson J."/>
            <person name="Mondo S."/>
            <person name="Nolan M."/>
            <person name="Ohm R."/>
            <person name="Pangilinan J."/>
            <person name="Park H.-J."/>
            <person name="Ramirez L."/>
            <person name="Alfaro M."/>
            <person name="Sun H."/>
            <person name="Tritt A."/>
            <person name="Yoshinaga Y."/>
            <person name="Zwiers L.-H."/>
            <person name="Turgeon B."/>
            <person name="Goodwin S."/>
            <person name="Spatafora J."/>
            <person name="Crous P."/>
            <person name="Grigoriev I."/>
        </authorList>
    </citation>
    <scope>NUCLEOTIDE SEQUENCE</scope>
    <source>
        <strain evidence="1">Tuck. ex Michener</strain>
    </source>
</reference>
<protein>
    <submittedName>
        <fullName evidence="1">Uncharacterized protein</fullName>
    </submittedName>
</protein>
<dbReference type="EMBL" id="ML991802">
    <property type="protein sequence ID" value="KAF2233915.1"/>
    <property type="molecule type" value="Genomic_DNA"/>
</dbReference>
<sequence>MCALCYGSTEQPSRPARIGIRLKCPGVSWSVLGPSWTQAGTLLVSTCLAAILGRFGGQVVLRRASSGALEPAKNPSAYVVTEGSLCFHRFPPFAATSSHPVTDLIYHSRCSSISVFLAHLAVRQQLIRFYAYSAVCLN</sequence>
<organism evidence="1 2">
    <name type="scientific">Viridothelium virens</name>
    <name type="common">Speckled blister lichen</name>
    <name type="synonym">Trypethelium virens</name>
    <dbReference type="NCBI Taxonomy" id="1048519"/>
    <lineage>
        <taxon>Eukaryota</taxon>
        <taxon>Fungi</taxon>
        <taxon>Dikarya</taxon>
        <taxon>Ascomycota</taxon>
        <taxon>Pezizomycotina</taxon>
        <taxon>Dothideomycetes</taxon>
        <taxon>Dothideomycetes incertae sedis</taxon>
        <taxon>Trypetheliales</taxon>
        <taxon>Trypetheliaceae</taxon>
        <taxon>Viridothelium</taxon>
    </lineage>
</organism>
<evidence type="ECO:0000313" key="2">
    <source>
        <dbReference type="Proteomes" id="UP000800092"/>
    </source>
</evidence>
<evidence type="ECO:0000313" key="1">
    <source>
        <dbReference type="EMBL" id="KAF2233915.1"/>
    </source>
</evidence>
<keyword evidence="2" id="KW-1185">Reference proteome</keyword>
<dbReference type="AlphaFoldDB" id="A0A6A6H7B9"/>
<dbReference type="Proteomes" id="UP000800092">
    <property type="component" value="Unassembled WGS sequence"/>
</dbReference>